<evidence type="ECO:0000256" key="12">
    <source>
        <dbReference type="ARBA" id="ARBA00023152"/>
    </source>
</evidence>
<keyword evidence="7" id="KW-0479">Metal-binding</keyword>
<comment type="similarity">
    <text evidence="4">Belongs to the pyruvate kinase family.</text>
</comment>
<gene>
    <name evidence="18" type="primary">LOC105060087</name>
</gene>
<keyword evidence="8" id="KW-0547">Nucleotide-binding</keyword>
<evidence type="ECO:0000256" key="6">
    <source>
        <dbReference type="ARBA" id="ARBA00022679"/>
    </source>
</evidence>
<evidence type="ECO:0000256" key="1">
    <source>
        <dbReference type="ARBA" id="ARBA00001946"/>
    </source>
</evidence>
<dbReference type="InParanoid" id="A0A6I9SF31"/>
<dbReference type="InterPro" id="IPR011037">
    <property type="entry name" value="Pyrv_Knase-like_insert_dom_sf"/>
</dbReference>
<dbReference type="SUPFAM" id="SSF50800">
    <property type="entry name" value="PK beta-barrel domain-like"/>
    <property type="match status" value="1"/>
</dbReference>
<keyword evidence="17" id="KW-1185">Reference proteome</keyword>
<dbReference type="NCBIfam" id="TIGR01064">
    <property type="entry name" value="pyruv_kin"/>
    <property type="match status" value="1"/>
</dbReference>
<evidence type="ECO:0000259" key="16">
    <source>
        <dbReference type="Pfam" id="PF02887"/>
    </source>
</evidence>
<keyword evidence="11" id="KW-0460">Magnesium</keyword>
<dbReference type="GO" id="GO:0030955">
    <property type="term" value="F:potassium ion binding"/>
    <property type="evidence" value="ECO:0007669"/>
    <property type="project" value="InterPro"/>
</dbReference>
<dbReference type="InterPro" id="IPR015806">
    <property type="entry name" value="Pyrv_Knase_insert_dom_sf"/>
</dbReference>
<comment type="catalytic activity">
    <reaction evidence="14">
        <text>pyruvate + ATP = phosphoenolpyruvate + ADP + H(+)</text>
        <dbReference type="Rhea" id="RHEA:18157"/>
        <dbReference type="ChEBI" id="CHEBI:15361"/>
        <dbReference type="ChEBI" id="CHEBI:15378"/>
        <dbReference type="ChEBI" id="CHEBI:30616"/>
        <dbReference type="ChEBI" id="CHEBI:58702"/>
        <dbReference type="ChEBI" id="CHEBI:456216"/>
        <dbReference type="EC" id="2.7.1.40"/>
    </reaction>
</comment>
<feature type="domain" description="Pyruvate kinase C-terminal" evidence="16">
    <location>
        <begin position="483"/>
        <end position="582"/>
    </location>
</feature>
<name>A0A6I9SF31_ELAGV</name>
<dbReference type="InterPro" id="IPR036918">
    <property type="entry name" value="Pyrv_Knase_C_sf"/>
</dbReference>
<evidence type="ECO:0000256" key="3">
    <source>
        <dbReference type="ARBA" id="ARBA00004997"/>
    </source>
</evidence>
<evidence type="ECO:0000256" key="10">
    <source>
        <dbReference type="ARBA" id="ARBA00022840"/>
    </source>
</evidence>
<reference evidence="18" key="1">
    <citation type="submission" date="2025-08" db="UniProtKB">
        <authorList>
            <consortium name="RefSeq"/>
        </authorList>
    </citation>
    <scope>IDENTIFICATION</scope>
</reference>
<dbReference type="GO" id="GO:0016301">
    <property type="term" value="F:kinase activity"/>
    <property type="evidence" value="ECO:0007669"/>
    <property type="project" value="UniProtKB-KW"/>
</dbReference>
<sequence>MAAAACTPFTPQISAKPSVSRSNSRLHGLSITRSSHESVRAGAGLRIRSSLVVETEEKKAPSLEGFGFDVVSEAELKERGFMGLRKTKVVCTVGPACCGEEELEGLARGGMHVARLNMCHNTREWHREVIGAIKRLNQEKGFCIGVMIDTEGSQMHMVGHGSASSIKAEDGSVWLFTTEKFEGSRPFTIQVNFEGFSEGMTSIIDMDLWVWNILPYNPFLHMLLNLCLAGILVGDDIVIDGGMATFEVIEKVGDDLHCKCTDPGLLLPRAKLSFWRDGRLVEMNSGLPTLSTKDWADIEFGISEGVDYIAVSFVKDVNDITNLKSYLSTRSSEFIKVLAKIESLESLKNLEPIVKASDGLMVARGDLGVQIPLEQIPTIQQKVTYLCRQLNKPVIVASQLLESMVEYPTPTRAEVADVSEAVRQQADALMLSGESAVGSYAEKALSVLCMASGRMELWSREENRQNLLFLPQLAETLPDRIAEQICNCAVEMANKLGVDAIFVYTKHGHMASLLSRNRPNPPIFAFTDNDNARKGMNLHWGVTPLEFPLSDVVEDNFKQTISLMKNRGTVRPGDMILVVSDSDVSCSSARPSVSQSIQVRTID</sequence>
<evidence type="ECO:0000256" key="14">
    <source>
        <dbReference type="ARBA" id="ARBA00048152"/>
    </source>
</evidence>
<feature type="domain" description="Pyruvate kinase barrel" evidence="15">
    <location>
        <begin position="230"/>
        <end position="444"/>
    </location>
</feature>
<dbReference type="Pfam" id="PF00224">
    <property type="entry name" value="PK"/>
    <property type="match status" value="2"/>
</dbReference>
<dbReference type="Proteomes" id="UP000504607">
    <property type="component" value="Unplaced"/>
</dbReference>
<comment type="cofactor">
    <cofactor evidence="1">
        <name>Mg(2+)</name>
        <dbReference type="ChEBI" id="CHEBI:18420"/>
    </cofactor>
</comment>
<evidence type="ECO:0000256" key="4">
    <source>
        <dbReference type="ARBA" id="ARBA00008663"/>
    </source>
</evidence>
<keyword evidence="12" id="KW-0324">Glycolysis</keyword>
<dbReference type="InterPro" id="IPR015795">
    <property type="entry name" value="Pyrv_Knase_C"/>
</dbReference>
<dbReference type="GO" id="GO:0009570">
    <property type="term" value="C:chloroplast stroma"/>
    <property type="evidence" value="ECO:0007669"/>
    <property type="project" value="UniProtKB-ARBA"/>
</dbReference>
<dbReference type="InterPro" id="IPR015793">
    <property type="entry name" value="Pyrv_Knase_brl"/>
</dbReference>
<dbReference type="InterPro" id="IPR018209">
    <property type="entry name" value="Pyrv_Knase_AS"/>
</dbReference>
<dbReference type="GO" id="GO:0000287">
    <property type="term" value="F:magnesium ion binding"/>
    <property type="evidence" value="ECO:0007669"/>
    <property type="project" value="InterPro"/>
</dbReference>
<dbReference type="InterPro" id="IPR001697">
    <property type="entry name" value="Pyr_Knase"/>
</dbReference>
<evidence type="ECO:0000256" key="5">
    <source>
        <dbReference type="ARBA" id="ARBA00012142"/>
    </source>
</evidence>
<keyword evidence="6" id="KW-0808">Transferase</keyword>
<dbReference type="GO" id="GO:0005524">
    <property type="term" value="F:ATP binding"/>
    <property type="evidence" value="ECO:0007669"/>
    <property type="project" value="UniProtKB-KW"/>
</dbReference>
<dbReference type="RefSeq" id="XP_010941980.1">
    <property type="nucleotide sequence ID" value="XM_010943678.3"/>
</dbReference>
<keyword evidence="10" id="KW-0067">ATP-binding</keyword>
<evidence type="ECO:0000256" key="7">
    <source>
        <dbReference type="ARBA" id="ARBA00022723"/>
    </source>
</evidence>
<dbReference type="EC" id="2.7.1.40" evidence="5"/>
<keyword evidence="9 18" id="KW-0418">Kinase</keyword>
<evidence type="ECO:0000256" key="8">
    <source>
        <dbReference type="ARBA" id="ARBA00022741"/>
    </source>
</evidence>
<dbReference type="AlphaFoldDB" id="A0A6I9SF31"/>
<dbReference type="Gene3D" id="3.40.1380.20">
    <property type="entry name" value="Pyruvate kinase, C-terminal domain"/>
    <property type="match status" value="1"/>
</dbReference>
<accession>A0A6I9SF31</accession>
<dbReference type="InterPro" id="IPR040442">
    <property type="entry name" value="Pyrv_kinase-like_dom_sf"/>
</dbReference>
<proteinExistence type="inferred from homology"/>
<evidence type="ECO:0000256" key="9">
    <source>
        <dbReference type="ARBA" id="ARBA00022777"/>
    </source>
</evidence>
<dbReference type="UniPathway" id="UPA00109">
    <property type="reaction ID" value="UER00188"/>
</dbReference>
<evidence type="ECO:0000256" key="13">
    <source>
        <dbReference type="ARBA" id="ARBA00023317"/>
    </source>
</evidence>
<evidence type="ECO:0000256" key="11">
    <source>
        <dbReference type="ARBA" id="ARBA00022842"/>
    </source>
</evidence>
<dbReference type="PROSITE" id="PS00110">
    <property type="entry name" value="PYRUVATE_KINASE"/>
    <property type="match status" value="1"/>
</dbReference>
<evidence type="ECO:0000313" key="17">
    <source>
        <dbReference type="Proteomes" id="UP000504607"/>
    </source>
</evidence>
<dbReference type="FunFam" id="3.20.20.60:FF:000025">
    <property type="entry name" value="Pyruvate kinase"/>
    <property type="match status" value="1"/>
</dbReference>
<dbReference type="GO" id="GO:0004743">
    <property type="term" value="F:pyruvate kinase activity"/>
    <property type="evidence" value="ECO:0007669"/>
    <property type="project" value="UniProtKB-EC"/>
</dbReference>
<protein>
    <recommendedName>
        <fullName evidence="5">pyruvate kinase</fullName>
        <ecNumber evidence="5">2.7.1.40</ecNumber>
    </recommendedName>
</protein>
<dbReference type="SUPFAM" id="SSF52935">
    <property type="entry name" value="PK C-terminal domain-like"/>
    <property type="match status" value="1"/>
</dbReference>
<dbReference type="InterPro" id="IPR015813">
    <property type="entry name" value="Pyrv/PenolPyrv_kinase-like_dom"/>
</dbReference>
<feature type="domain" description="Pyruvate kinase barrel" evidence="15">
    <location>
        <begin position="85"/>
        <end position="193"/>
    </location>
</feature>
<evidence type="ECO:0000256" key="2">
    <source>
        <dbReference type="ARBA" id="ARBA00001958"/>
    </source>
</evidence>
<dbReference type="Pfam" id="PF02887">
    <property type="entry name" value="PK_C"/>
    <property type="match status" value="1"/>
</dbReference>
<keyword evidence="13 18" id="KW-0670">Pyruvate</keyword>
<organism evidence="17 18">
    <name type="scientific">Elaeis guineensis var. tenera</name>
    <name type="common">Oil palm</name>
    <dbReference type="NCBI Taxonomy" id="51953"/>
    <lineage>
        <taxon>Eukaryota</taxon>
        <taxon>Viridiplantae</taxon>
        <taxon>Streptophyta</taxon>
        <taxon>Embryophyta</taxon>
        <taxon>Tracheophyta</taxon>
        <taxon>Spermatophyta</taxon>
        <taxon>Magnoliopsida</taxon>
        <taxon>Liliopsida</taxon>
        <taxon>Arecaceae</taxon>
        <taxon>Arecoideae</taxon>
        <taxon>Cocoseae</taxon>
        <taxon>Elaeidinae</taxon>
        <taxon>Elaeis</taxon>
    </lineage>
</organism>
<evidence type="ECO:0000259" key="15">
    <source>
        <dbReference type="Pfam" id="PF00224"/>
    </source>
</evidence>
<comment type="pathway">
    <text evidence="3">Carbohydrate degradation; glycolysis; pyruvate from D-glyceraldehyde 3-phosphate: step 5/5.</text>
</comment>
<dbReference type="FunCoup" id="A0A6I9SF31">
    <property type="interactions" value="388"/>
</dbReference>
<dbReference type="Gene3D" id="2.40.33.10">
    <property type="entry name" value="PK beta-barrel domain-like"/>
    <property type="match status" value="1"/>
</dbReference>
<comment type="cofactor">
    <cofactor evidence="2">
        <name>K(+)</name>
        <dbReference type="ChEBI" id="CHEBI:29103"/>
    </cofactor>
</comment>
<dbReference type="Gene3D" id="3.20.20.60">
    <property type="entry name" value="Phosphoenolpyruvate-binding domains"/>
    <property type="match status" value="1"/>
</dbReference>
<dbReference type="SUPFAM" id="SSF51621">
    <property type="entry name" value="Phosphoenolpyruvate/pyruvate domain"/>
    <property type="match status" value="1"/>
</dbReference>
<dbReference type="OrthoDB" id="108365at2759"/>
<evidence type="ECO:0000313" key="18">
    <source>
        <dbReference type="RefSeq" id="XP_010941980.1"/>
    </source>
</evidence>
<dbReference type="PANTHER" id="PTHR11817">
    <property type="entry name" value="PYRUVATE KINASE"/>
    <property type="match status" value="1"/>
</dbReference>